<dbReference type="AlphaFoldDB" id="A0A937X5X7"/>
<proteinExistence type="predicted"/>
<comment type="caution">
    <text evidence="1">The sequence shown here is derived from an EMBL/GenBank/DDBJ whole genome shotgun (WGS) entry which is preliminary data.</text>
</comment>
<feature type="non-terminal residue" evidence="1">
    <location>
        <position position="1"/>
    </location>
</feature>
<accession>A0A937X5X7</accession>
<protein>
    <submittedName>
        <fullName evidence="1">Uncharacterized protein</fullName>
    </submittedName>
</protein>
<gene>
    <name evidence="1" type="ORF">FJZ00_09500</name>
</gene>
<dbReference type="EMBL" id="VGJX01000552">
    <property type="protein sequence ID" value="MBM3275377.1"/>
    <property type="molecule type" value="Genomic_DNA"/>
</dbReference>
<name>A0A937X5X7_9BACT</name>
<organism evidence="1 2">
    <name type="scientific">Candidatus Tanganyikabacteria bacterium</name>
    <dbReference type="NCBI Taxonomy" id="2961651"/>
    <lineage>
        <taxon>Bacteria</taxon>
        <taxon>Bacillati</taxon>
        <taxon>Candidatus Sericytochromatia</taxon>
        <taxon>Candidatus Tanganyikabacteria</taxon>
    </lineage>
</organism>
<reference evidence="1 2" key="1">
    <citation type="submission" date="2019-03" db="EMBL/GenBank/DDBJ databases">
        <title>Lake Tanganyika Metagenome-Assembled Genomes (MAGs).</title>
        <authorList>
            <person name="Tran P."/>
        </authorList>
    </citation>
    <scope>NUCLEOTIDE SEQUENCE [LARGE SCALE GENOMIC DNA]</scope>
    <source>
        <strain evidence="1">K_DeepCast_65m_m2_236</strain>
    </source>
</reference>
<evidence type="ECO:0000313" key="2">
    <source>
        <dbReference type="Proteomes" id="UP000703893"/>
    </source>
</evidence>
<dbReference type="Proteomes" id="UP000703893">
    <property type="component" value="Unassembled WGS sequence"/>
</dbReference>
<evidence type="ECO:0000313" key="1">
    <source>
        <dbReference type="EMBL" id="MBM3275377.1"/>
    </source>
</evidence>
<sequence length="502" mass="51752">RAMYTEAVVRSQADLADYHVGIKALPNSLTGYSLNVPPPGSAAGTGAPRLRFAQHPVSDDPAFPSLTDGTRMLNPTTSQDIYFMGQGILKTGHAAGFPPPVLDAFSAQVNSSAIGSANDVPSVKLGFSAAESLFNVLWETGMSYDSPSGNTPVTPSIVDRVLTDNATVTTSRYYKWSIPFASPAFHFGGNLPLGRLVIDIRILDSGGGVIASSGRQMLLQNGQNTMTFTVASTDQGLVSLSGDLTDLSNRARITLFTTGSPLVAGDVLTVTVHSSVPTPHVFIVSVTVVAGDTMASVAAKVAAAIQLVEPSPAPGGGPGPYRIQAADKMPARFSDEFRMVADNGLLTLARVDGTSRASALSLTLQSSVPAATAHITGGQLGASEGSITFSGEVLGGDWIRVAFTNGNGHSYEIVAETEPGDSLTDAAQAVATALNGATSTEEQPASMACEFGDDARPGDSAILTFEANSQTYQAFYQATAAESAAGFALAVNDGAMGADYEA</sequence>